<keyword evidence="3" id="KW-1185">Reference proteome</keyword>
<dbReference type="AlphaFoldDB" id="A0A0T6LRQ9"/>
<evidence type="ECO:0000256" key="1">
    <source>
        <dbReference type="SAM" id="MobiDB-lite"/>
    </source>
</evidence>
<organism evidence="2 3">
    <name type="scientific">Wenjunlia vitaminophila</name>
    <name type="common">Streptomyces vitaminophilus</name>
    <dbReference type="NCBI Taxonomy" id="76728"/>
    <lineage>
        <taxon>Bacteria</taxon>
        <taxon>Bacillati</taxon>
        <taxon>Actinomycetota</taxon>
        <taxon>Actinomycetes</taxon>
        <taxon>Kitasatosporales</taxon>
        <taxon>Streptomycetaceae</taxon>
        <taxon>Wenjunlia</taxon>
    </lineage>
</organism>
<dbReference type="Proteomes" id="UP000050867">
    <property type="component" value="Unassembled WGS sequence"/>
</dbReference>
<reference evidence="2 3" key="1">
    <citation type="submission" date="2015-10" db="EMBL/GenBank/DDBJ databases">
        <title>Draft genome sequence of pyrrolomycin-producing Streptomyces vitaminophilus.</title>
        <authorList>
            <person name="Graham D.E."/>
            <person name="Mahan K.M."/>
            <person name="Klingeman D.M."/>
            <person name="Hettich R.L."/>
            <person name="Parry R.J."/>
        </authorList>
    </citation>
    <scope>NUCLEOTIDE SEQUENCE [LARGE SCALE GENOMIC DNA]</scope>
    <source>
        <strain evidence="2 3">ATCC 31673</strain>
    </source>
</reference>
<evidence type="ECO:0000313" key="3">
    <source>
        <dbReference type="Proteomes" id="UP000050867"/>
    </source>
</evidence>
<protein>
    <submittedName>
        <fullName evidence="2">Uncharacterized protein</fullName>
    </submittedName>
</protein>
<evidence type="ECO:0000313" key="2">
    <source>
        <dbReference type="EMBL" id="KRV48676.1"/>
    </source>
</evidence>
<dbReference type="EMBL" id="LLZU01000020">
    <property type="protein sequence ID" value="KRV48676.1"/>
    <property type="molecule type" value="Genomic_DNA"/>
</dbReference>
<name>A0A0T6LRQ9_WENVI</name>
<feature type="region of interest" description="Disordered" evidence="1">
    <location>
        <begin position="47"/>
        <end position="79"/>
    </location>
</feature>
<sequence length="79" mass="8555">MAEGAEAAGATPKKGALVYDPVTDRMGEYQSESGPYVLLRPVGGGREWEADPGRIRPATPEERLSAELRAVNSGRRWGR</sequence>
<comment type="caution">
    <text evidence="2">The sequence shown here is derived from an EMBL/GenBank/DDBJ whole genome shotgun (WGS) entry which is preliminary data.</text>
</comment>
<gene>
    <name evidence="2" type="ORF">AQ490_24080</name>
</gene>
<proteinExistence type="predicted"/>
<feature type="compositionally biased region" description="Basic and acidic residues" evidence="1">
    <location>
        <begin position="47"/>
        <end position="66"/>
    </location>
</feature>
<accession>A0A0T6LRQ9</accession>